<evidence type="ECO:0000256" key="9">
    <source>
        <dbReference type="ARBA" id="ARBA00038276"/>
    </source>
</evidence>
<evidence type="ECO:0000259" key="10">
    <source>
        <dbReference type="Pfam" id="PF01909"/>
    </source>
</evidence>
<keyword evidence="5" id="KW-0479">Metal-binding</keyword>
<name>A0ABR6W5S4_9BACT</name>
<keyword evidence="7" id="KW-0067">ATP-binding</keyword>
<evidence type="ECO:0000256" key="6">
    <source>
        <dbReference type="ARBA" id="ARBA00022741"/>
    </source>
</evidence>
<keyword evidence="3" id="KW-0808">Transferase</keyword>
<dbReference type="Pfam" id="PF01909">
    <property type="entry name" value="NTP_transf_2"/>
    <property type="match status" value="1"/>
</dbReference>
<evidence type="ECO:0000256" key="4">
    <source>
        <dbReference type="ARBA" id="ARBA00022695"/>
    </source>
</evidence>
<dbReference type="InterPro" id="IPR043519">
    <property type="entry name" value="NT_sf"/>
</dbReference>
<dbReference type="RefSeq" id="WP_235985409.1">
    <property type="nucleotide sequence ID" value="NZ_VFIA01000012.1"/>
</dbReference>
<keyword evidence="6" id="KW-0547">Nucleotide-binding</keyword>
<comment type="similarity">
    <text evidence="9">Belongs to the MntA antitoxin family.</text>
</comment>
<comment type="cofactor">
    <cofactor evidence="1">
        <name>Mg(2+)</name>
        <dbReference type="ChEBI" id="CHEBI:18420"/>
    </cofactor>
</comment>
<dbReference type="EMBL" id="VFIA01000012">
    <property type="protein sequence ID" value="MBC3791932.1"/>
    <property type="molecule type" value="Genomic_DNA"/>
</dbReference>
<sequence length="98" mass="11429">MIMILSPELTKTLCHFFAQQPVRRAYVFGSVARGDARDNSDVDVLVELEKGATLFDHARMWWQLEDLLHYKVDIVTENGLSPHIQPFINRDRILVYEK</sequence>
<keyword evidence="8" id="KW-0460">Magnesium</keyword>
<organism evidence="11 12">
    <name type="scientific">Spirosoma utsteinense</name>
    <dbReference type="NCBI Taxonomy" id="2585773"/>
    <lineage>
        <taxon>Bacteria</taxon>
        <taxon>Pseudomonadati</taxon>
        <taxon>Bacteroidota</taxon>
        <taxon>Cytophagia</taxon>
        <taxon>Cytophagales</taxon>
        <taxon>Cytophagaceae</taxon>
        <taxon>Spirosoma</taxon>
    </lineage>
</organism>
<evidence type="ECO:0000313" key="11">
    <source>
        <dbReference type="EMBL" id="MBC3791932.1"/>
    </source>
</evidence>
<gene>
    <name evidence="11" type="ORF">FH603_2441</name>
</gene>
<evidence type="ECO:0000256" key="7">
    <source>
        <dbReference type="ARBA" id="ARBA00022840"/>
    </source>
</evidence>
<proteinExistence type="inferred from homology"/>
<evidence type="ECO:0000256" key="1">
    <source>
        <dbReference type="ARBA" id="ARBA00001946"/>
    </source>
</evidence>
<comment type="caution">
    <text evidence="11">The sequence shown here is derived from an EMBL/GenBank/DDBJ whole genome shotgun (WGS) entry which is preliminary data.</text>
</comment>
<dbReference type="Proteomes" id="UP000700732">
    <property type="component" value="Unassembled WGS sequence"/>
</dbReference>
<keyword evidence="4" id="KW-0548">Nucleotidyltransferase</keyword>
<dbReference type="SUPFAM" id="SSF81301">
    <property type="entry name" value="Nucleotidyltransferase"/>
    <property type="match status" value="1"/>
</dbReference>
<protein>
    <recommendedName>
        <fullName evidence="10">Polymerase nucleotidyl transferase domain-containing protein</fullName>
    </recommendedName>
</protein>
<evidence type="ECO:0000256" key="2">
    <source>
        <dbReference type="ARBA" id="ARBA00022649"/>
    </source>
</evidence>
<evidence type="ECO:0000313" key="12">
    <source>
        <dbReference type="Proteomes" id="UP000700732"/>
    </source>
</evidence>
<dbReference type="InterPro" id="IPR002934">
    <property type="entry name" value="Polymerase_NTP_transf_dom"/>
</dbReference>
<dbReference type="CDD" id="cd05403">
    <property type="entry name" value="NT_KNTase_like"/>
    <property type="match status" value="1"/>
</dbReference>
<reference evidence="11 12" key="1">
    <citation type="submission" date="2019-06" db="EMBL/GenBank/DDBJ databases">
        <title>Spirosoma utsteinense sp. nov. isolated from Antarctic ice-free soils.</title>
        <authorList>
            <person name="Tahon G."/>
        </authorList>
    </citation>
    <scope>NUCLEOTIDE SEQUENCE [LARGE SCALE GENOMIC DNA]</scope>
    <source>
        <strain evidence="11 12">LMG 31447</strain>
    </source>
</reference>
<keyword evidence="12" id="KW-1185">Reference proteome</keyword>
<keyword evidence="2" id="KW-1277">Toxin-antitoxin system</keyword>
<evidence type="ECO:0000256" key="5">
    <source>
        <dbReference type="ARBA" id="ARBA00022723"/>
    </source>
</evidence>
<dbReference type="Gene3D" id="3.30.460.10">
    <property type="entry name" value="Beta Polymerase, domain 2"/>
    <property type="match status" value="1"/>
</dbReference>
<feature type="domain" description="Polymerase nucleotidyl transferase" evidence="10">
    <location>
        <begin position="17"/>
        <end position="94"/>
    </location>
</feature>
<dbReference type="PANTHER" id="PTHR33571">
    <property type="entry name" value="SSL8005 PROTEIN"/>
    <property type="match status" value="1"/>
</dbReference>
<dbReference type="InterPro" id="IPR052038">
    <property type="entry name" value="Type-VII_TA_antitoxin"/>
</dbReference>
<evidence type="ECO:0000256" key="8">
    <source>
        <dbReference type="ARBA" id="ARBA00022842"/>
    </source>
</evidence>
<dbReference type="PANTHER" id="PTHR33571:SF14">
    <property type="entry name" value="PROTEIN ADENYLYLTRANSFERASE MJ0435-RELATED"/>
    <property type="match status" value="1"/>
</dbReference>
<accession>A0ABR6W5S4</accession>
<evidence type="ECO:0000256" key="3">
    <source>
        <dbReference type="ARBA" id="ARBA00022679"/>
    </source>
</evidence>